<dbReference type="Proteomes" id="UP000789920">
    <property type="component" value="Unassembled WGS sequence"/>
</dbReference>
<evidence type="ECO:0000313" key="2">
    <source>
        <dbReference type="Proteomes" id="UP000789920"/>
    </source>
</evidence>
<protein>
    <submittedName>
        <fullName evidence="1">20835_t:CDS:1</fullName>
    </submittedName>
</protein>
<feature type="non-terminal residue" evidence="1">
    <location>
        <position position="1"/>
    </location>
</feature>
<organism evidence="1 2">
    <name type="scientific">Racocetra persica</name>
    <dbReference type="NCBI Taxonomy" id="160502"/>
    <lineage>
        <taxon>Eukaryota</taxon>
        <taxon>Fungi</taxon>
        <taxon>Fungi incertae sedis</taxon>
        <taxon>Mucoromycota</taxon>
        <taxon>Glomeromycotina</taxon>
        <taxon>Glomeromycetes</taxon>
        <taxon>Diversisporales</taxon>
        <taxon>Gigasporaceae</taxon>
        <taxon>Racocetra</taxon>
    </lineage>
</organism>
<dbReference type="EMBL" id="CAJVQC010002727">
    <property type="protein sequence ID" value="CAG8516545.1"/>
    <property type="molecule type" value="Genomic_DNA"/>
</dbReference>
<keyword evidence="2" id="KW-1185">Reference proteome</keyword>
<sequence length="163" mass="18383">DWQVTGIWYHKKHCGINKVQNFMKDIGNKVKIKLPNRILTNHAGKKTTAQILQDADIPEDAIMKITGHKSSQGVHAYKNINEQQHINTMRTLINTIEPLTDSKNIMNQDPSVILAESTSSYINVNSFSAQGTTPIGQGQIASDFQNQRSIFNNYHFSNITFNL</sequence>
<reference evidence="1" key="1">
    <citation type="submission" date="2021-06" db="EMBL/GenBank/DDBJ databases">
        <authorList>
            <person name="Kallberg Y."/>
            <person name="Tangrot J."/>
            <person name="Rosling A."/>
        </authorList>
    </citation>
    <scope>NUCLEOTIDE SEQUENCE</scope>
    <source>
        <strain evidence="1">MA461A</strain>
    </source>
</reference>
<comment type="caution">
    <text evidence="1">The sequence shown here is derived from an EMBL/GenBank/DDBJ whole genome shotgun (WGS) entry which is preliminary data.</text>
</comment>
<proteinExistence type="predicted"/>
<name>A0ACA9LBI8_9GLOM</name>
<gene>
    <name evidence="1" type="ORF">RPERSI_LOCUS2504</name>
</gene>
<evidence type="ECO:0000313" key="1">
    <source>
        <dbReference type="EMBL" id="CAG8516545.1"/>
    </source>
</evidence>
<accession>A0ACA9LBI8</accession>